<reference evidence="2" key="1">
    <citation type="submission" date="2019-08" db="EMBL/GenBank/DDBJ databases">
        <authorList>
            <person name="Kucharzyk K."/>
            <person name="Murdoch R.W."/>
            <person name="Higgins S."/>
            <person name="Loffler F."/>
        </authorList>
    </citation>
    <scope>NUCLEOTIDE SEQUENCE</scope>
</reference>
<name>A0A644TSH7_9ZZZZ</name>
<dbReference type="InterPro" id="IPR021145">
    <property type="entry name" value="Portal_protein_SPP1_Gp6-like"/>
</dbReference>
<feature type="compositionally biased region" description="Basic and acidic residues" evidence="1">
    <location>
        <begin position="438"/>
        <end position="448"/>
    </location>
</feature>
<proteinExistence type="predicted"/>
<accession>A0A644TSH7</accession>
<comment type="caution">
    <text evidence="2">The sequence shown here is derived from an EMBL/GenBank/DDBJ whole genome shotgun (WGS) entry which is preliminary data.</text>
</comment>
<feature type="region of interest" description="Disordered" evidence="1">
    <location>
        <begin position="427"/>
        <end position="459"/>
    </location>
</feature>
<organism evidence="2">
    <name type="scientific">bioreactor metagenome</name>
    <dbReference type="NCBI Taxonomy" id="1076179"/>
    <lineage>
        <taxon>unclassified sequences</taxon>
        <taxon>metagenomes</taxon>
        <taxon>ecological metagenomes</taxon>
    </lineage>
</organism>
<dbReference type="AlphaFoldDB" id="A0A644TSH7"/>
<dbReference type="Pfam" id="PF05133">
    <property type="entry name" value="SPP1_portal"/>
    <property type="match status" value="1"/>
</dbReference>
<dbReference type="EMBL" id="VSSQ01000047">
    <property type="protein sequence ID" value="MPL69427.1"/>
    <property type="molecule type" value="Genomic_DNA"/>
</dbReference>
<feature type="compositionally biased region" description="Polar residues" evidence="1">
    <location>
        <begin position="449"/>
        <end position="459"/>
    </location>
</feature>
<protein>
    <recommendedName>
        <fullName evidence="3">Phage portal protein</fullName>
    </recommendedName>
</protein>
<gene>
    <name evidence="2" type="ORF">SDC9_15169</name>
</gene>
<evidence type="ECO:0000313" key="2">
    <source>
        <dbReference type="EMBL" id="MPL69427.1"/>
    </source>
</evidence>
<evidence type="ECO:0008006" key="3">
    <source>
        <dbReference type="Google" id="ProtNLM"/>
    </source>
</evidence>
<evidence type="ECO:0000256" key="1">
    <source>
        <dbReference type="SAM" id="MobiDB-lite"/>
    </source>
</evidence>
<sequence length="459" mass="52437">MNLQEYINAFHDGIDDWFIQETNNYYNQQKVMNIINIKEYLSGKHKILDRKIEYWNNKEYHPKTIVLQYAKTILNFSTSYLLKNQVTISGNEDYVPIIKDIYKKGNYNKIDYDILDKVCKYGYVAEYVFVDAEGNIRSSLVNPEDSYPIFNEKNEYIGFIEHYTSIMNVSYWNIFSEDKVYKWDDLGGDIRFVGEFNNPSGLPILYKNKNELDETTGRSDLEDYIGLIDNLEDLISKYTDSIYKFVNPIPVVVGQKLGIGQNGEGAIPSSLVGSGLQLDDNGDFKFVQGALDYKSFESVWKVLYSSLLNVSSVPAVSMGVQDVSNLSEVSIKLLFSLADIRAGLNEKYMREGIQQRFKVFEKLLSMKGIVIDSDEVDVVFVYARPMNEKDIIDNLKTLREMGSISLKTTLEQNPYVFDVASELEKIQEEGMQGNSNKNSRDSDGEKVNSDTISNGEGDE</sequence>